<evidence type="ECO:0000256" key="1">
    <source>
        <dbReference type="SAM" id="Coils"/>
    </source>
</evidence>
<comment type="caution">
    <text evidence="3">The sequence shown here is derived from an EMBL/GenBank/DDBJ whole genome shotgun (WGS) entry which is preliminary data.</text>
</comment>
<gene>
    <name evidence="3" type="ORF">AK812_SmicGene39542</name>
</gene>
<name>A0A1Q9CAZ4_SYMMI</name>
<feature type="compositionally biased region" description="Basic and acidic residues" evidence="2">
    <location>
        <begin position="1"/>
        <end position="54"/>
    </location>
</feature>
<accession>A0A1Q9CAZ4</accession>
<evidence type="ECO:0000313" key="4">
    <source>
        <dbReference type="Proteomes" id="UP000186817"/>
    </source>
</evidence>
<evidence type="ECO:0008006" key="5">
    <source>
        <dbReference type="Google" id="ProtNLM"/>
    </source>
</evidence>
<keyword evidence="1" id="KW-0175">Coiled coil</keyword>
<reference evidence="3 4" key="1">
    <citation type="submission" date="2016-02" db="EMBL/GenBank/DDBJ databases">
        <title>Genome analysis of coral dinoflagellate symbionts highlights evolutionary adaptations to a symbiotic lifestyle.</title>
        <authorList>
            <person name="Aranda M."/>
            <person name="Li Y."/>
            <person name="Liew Y.J."/>
            <person name="Baumgarten S."/>
            <person name="Simakov O."/>
            <person name="Wilson M."/>
            <person name="Piel J."/>
            <person name="Ashoor H."/>
            <person name="Bougouffa S."/>
            <person name="Bajic V.B."/>
            <person name="Ryu T."/>
            <person name="Ravasi T."/>
            <person name="Bayer T."/>
            <person name="Micklem G."/>
            <person name="Kim H."/>
            <person name="Bhak J."/>
            <person name="Lajeunesse T.C."/>
            <person name="Voolstra C.R."/>
        </authorList>
    </citation>
    <scope>NUCLEOTIDE SEQUENCE [LARGE SCALE GENOMIC DNA]</scope>
    <source>
        <strain evidence="3 4">CCMP2467</strain>
    </source>
</reference>
<dbReference type="AlphaFoldDB" id="A0A1Q9CAZ4"/>
<organism evidence="3 4">
    <name type="scientific">Symbiodinium microadriaticum</name>
    <name type="common">Dinoflagellate</name>
    <name type="synonym">Zooxanthella microadriatica</name>
    <dbReference type="NCBI Taxonomy" id="2951"/>
    <lineage>
        <taxon>Eukaryota</taxon>
        <taxon>Sar</taxon>
        <taxon>Alveolata</taxon>
        <taxon>Dinophyceae</taxon>
        <taxon>Suessiales</taxon>
        <taxon>Symbiodiniaceae</taxon>
        <taxon>Symbiodinium</taxon>
    </lineage>
</organism>
<evidence type="ECO:0000313" key="3">
    <source>
        <dbReference type="EMBL" id="OLP80099.1"/>
    </source>
</evidence>
<keyword evidence="4" id="KW-1185">Reference proteome</keyword>
<evidence type="ECO:0000256" key="2">
    <source>
        <dbReference type="SAM" id="MobiDB-lite"/>
    </source>
</evidence>
<dbReference type="EMBL" id="LSRX01001416">
    <property type="protein sequence ID" value="OLP80099.1"/>
    <property type="molecule type" value="Genomic_DNA"/>
</dbReference>
<feature type="coiled-coil region" evidence="1">
    <location>
        <begin position="213"/>
        <end position="240"/>
    </location>
</feature>
<dbReference type="OrthoDB" id="6162190at2759"/>
<feature type="compositionally biased region" description="Basic and acidic residues" evidence="2">
    <location>
        <begin position="164"/>
        <end position="183"/>
    </location>
</feature>
<feature type="region of interest" description="Disordered" evidence="2">
    <location>
        <begin position="157"/>
        <end position="183"/>
    </location>
</feature>
<protein>
    <recommendedName>
        <fullName evidence="5">BZIP domain-containing protein</fullName>
    </recommendedName>
</protein>
<sequence>MGGTREGRRDTGGTPEGHRTDTGGTPEGHRRDTGGTPEGHRRDTGGTLEGHGRDSGGNFVPPLSRHVPPLSRHVPPMSRQSPAMSRPCPAHVPPKSRHVPPKSRPGPAVSRRSPAQGQPVIRSVLHFWIKASPRAWESGTGCLKRKRPIREETWQQLQAETADQEEHRNPCPDSEPEKKCAETRVEDDKAAKVRKHAETRRFVKQLFTSYTDKAVLQRENTALKTENAALKIQCAALRSELAALKPRSKLLEPLDSQAVFGDPHLLRDGHDSQLGFMM</sequence>
<proteinExistence type="predicted"/>
<feature type="region of interest" description="Disordered" evidence="2">
    <location>
        <begin position="1"/>
        <end position="117"/>
    </location>
</feature>
<dbReference type="Proteomes" id="UP000186817">
    <property type="component" value="Unassembled WGS sequence"/>
</dbReference>